<dbReference type="HOGENOM" id="CLU_988872_0_0_1"/>
<dbReference type="EMBL" id="JEMT01012935">
    <property type="protein sequence ID" value="EXX74385.1"/>
    <property type="molecule type" value="Genomic_DNA"/>
</dbReference>
<feature type="chain" id="PRO_5007367052" description="DUF7729 domain-containing protein" evidence="1">
    <location>
        <begin position="22"/>
        <end position="298"/>
    </location>
</feature>
<dbReference type="OrthoDB" id="2536450at2759"/>
<feature type="domain" description="DUF7729" evidence="2">
    <location>
        <begin position="50"/>
        <end position="218"/>
    </location>
</feature>
<protein>
    <recommendedName>
        <fullName evidence="2">DUF7729 domain-containing protein</fullName>
    </recommendedName>
</protein>
<sequence length="298" mass="31863">MRLTSLFTPLFLVAAAGLGLANQLPNITAPSLPPQIPTSNPIELIGELSPQCQAALFSVVANPEFFQCVPVAALLPALTDPDFLPSILKDPIHNAAKLLPIFDATCALPKCSDEGVKGALEAVTQGCAADLANPLIQLALGALTFYSPVRDVMCLKDKKDEYCVVETVTNVLSLPDPPKDFRLLGGIVDKLLVAEPKAICTPCNKAILNIVANFLKKNPVALALLDASFHIGENELFIGKVYFFLKCGFQFLDGKVPDPSKIDPAKFTYQVSQTSAANQNEINLIMLGSLLASSFVLN</sequence>
<dbReference type="AlphaFoldDB" id="A0A015K445"/>
<evidence type="ECO:0000313" key="3">
    <source>
        <dbReference type="EMBL" id="EXX74371.1"/>
    </source>
</evidence>
<gene>
    <name evidence="4" type="ORF">RirG_051530</name>
    <name evidence="3" type="ORF">RirG_051680</name>
</gene>
<name>A0A015K445_RHIIW</name>
<proteinExistence type="predicted"/>
<dbReference type="EMBL" id="JEMT01012944">
    <property type="protein sequence ID" value="EXX74371.1"/>
    <property type="molecule type" value="Genomic_DNA"/>
</dbReference>
<organism evidence="4 5">
    <name type="scientific">Rhizophagus irregularis (strain DAOM 197198w)</name>
    <name type="common">Glomus intraradices</name>
    <dbReference type="NCBI Taxonomy" id="1432141"/>
    <lineage>
        <taxon>Eukaryota</taxon>
        <taxon>Fungi</taxon>
        <taxon>Fungi incertae sedis</taxon>
        <taxon>Mucoromycota</taxon>
        <taxon>Glomeromycotina</taxon>
        <taxon>Glomeromycetes</taxon>
        <taxon>Glomerales</taxon>
        <taxon>Glomeraceae</taxon>
        <taxon>Rhizophagus</taxon>
    </lineage>
</organism>
<comment type="caution">
    <text evidence="4">The sequence shown here is derived from an EMBL/GenBank/DDBJ whole genome shotgun (WGS) entry which is preliminary data.</text>
</comment>
<feature type="signal peptide" evidence="1">
    <location>
        <begin position="1"/>
        <end position="21"/>
    </location>
</feature>
<accession>A0A015K445</accession>
<evidence type="ECO:0000259" key="2">
    <source>
        <dbReference type="Pfam" id="PF24855"/>
    </source>
</evidence>
<dbReference type="Proteomes" id="UP000022910">
    <property type="component" value="Unassembled WGS sequence"/>
</dbReference>
<evidence type="ECO:0000313" key="5">
    <source>
        <dbReference type="Proteomes" id="UP000022910"/>
    </source>
</evidence>
<evidence type="ECO:0000313" key="4">
    <source>
        <dbReference type="EMBL" id="EXX74385.1"/>
    </source>
</evidence>
<dbReference type="Pfam" id="PF24855">
    <property type="entry name" value="DUF7729"/>
    <property type="match status" value="1"/>
</dbReference>
<keyword evidence="5" id="KW-1185">Reference proteome</keyword>
<keyword evidence="1" id="KW-0732">Signal</keyword>
<dbReference type="PANTHER" id="PTHR34862:SF1">
    <property type="entry name" value="SPARK DOMAIN-CONTAINING PROTEIN"/>
    <property type="match status" value="1"/>
</dbReference>
<dbReference type="PANTHER" id="PTHR34862">
    <property type="entry name" value="SPARK DOMAIN-CONTAINING PROTEIN"/>
    <property type="match status" value="1"/>
</dbReference>
<evidence type="ECO:0000256" key="1">
    <source>
        <dbReference type="SAM" id="SignalP"/>
    </source>
</evidence>
<reference evidence="4 5" key="1">
    <citation type="submission" date="2014-02" db="EMBL/GenBank/DDBJ databases">
        <title>Single nucleus genome sequencing reveals high similarity among nuclei of an endomycorrhizal fungus.</title>
        <authorList>
            <person name="Lin K."/>
            <person name="Geurts R."/>
            <person name="Zhang Z."/>
            <person name="Limpens E."/>
            <person name="Saunders D.G."/>
            <person name="Mu D."/>
            <person name="Pang E."/>
            <person name="Cao H."/>
            <person name="Cha H."/>
            <person name="Lin T."/>
            <person name="Zhou Q."/>
            <person name="Shang Y."/>
            <person name="Li Y."/>
            <person name="Ivanov S."/>
            <person name="Sharma T."/>
            <person name="Velzen R.V."/>
            <person name="Ruijter N.D."/>
            <person name="Aanen D.K."/>
            <person name="Win J."/>
            <person name="Kamoun S."/>
            <person name="Bisseling T."/>
            <person name="Huang S."/>
        </authorList>
    </citation>
    <scope>NUCLEOTIDE SEQUENCE [LARGE SCALE GENOMIC DNA]</scope>
    <source>
        <strain evidence="4">DAOM 197198w</strain>
        <strain evidence="5">DAOM197198w</strain>
    </source>
</reference>
<dbReference type="InterPro" id="IPR056146">
    <property type="entry name" value="DUF7729"/>
</dbReference>